<keyword evidence="1" id="KW-0548">Nucleotidyltransferase</keyword>
<reference evidence="3 4" key="1">
    <citation type="submission" date="2016-05" db="EMBL/GenBank/DDBJ databases">
        <title>First whole genome sequencing of Entamoeba histolytica HM1:IMSS-clone-6.</title>
        <authorList>
            <person name="Mukherjee Avik.K."/>
            <person name="Izumyama S."/>
            <person name="Nakada-Tsukui K."/>
            <person name="Nozaki T."/>
        </authorList>
    </citation>
    <scope>NUCLEOTIDE SEQUENCE [LARGE SCALE GENOMIC DNA]</scope>
    <source>
        <strain evidence="3 4">HM1:IMSS clone 6</strain>
    </source>
</reference>
<protein>
    <recommendedName>
        <fullName evidence="1">RNA-dependent RNA polymerase</fullName>
        <ecNumber evidence="1">2.7.7.48</ecNumber>
    </recommendedName>
</protein>
<comment type="similarity">
    <text evidence="1">Belongs to the RdRP family.</text>
</comment>
<keyword evidence="1 3" id="KW-0696">RNA-directed RNA polymerase</keyword>
<comment type="catalytic activity">
    <reaction evidence="1">
        <text>RNA(n) + a ribonucleoside 5'-triphosphate = RNA(n+1) + diphosphate</text>
        <dbReference type="Rhea" id="RHEA:21248"/>
        <dbReference type="Rhea" id="RHEA-COMP:14527"/>
        <dbReference type="Rhea" id="RHEA-COMP:17342"/>
        <dbReference type="ChEBI" id="CHEBI:33019"/>
        <dbReference type="ChEBI" id="CHEBI:61557"/>
        <dbReference type="ChEBI" id="CHEBI:140395"/>
        <dbReference type="EC" id="2.7.7.48"/>
    </reaction>
</comment>
<dbReference type="InterPro" id="IPR007855">
    <property type="entry name" value="RDRP"/>
</dbReference>
<evidence type="ECO:0000259" key="2">
    <source>
        <dbReference type="Pfam" id="PF05183"/>
    </source>
</evidence>
<dbReference type="GO" id="GO:0003723">
    <property type="term" value="F:RNA binding"/>
    <property type="evidence" value="ECO:0007669"/>
    <property type="project" value="UniProtKB-KW"/>
</dbReference>
<keyword evidence="1" id="KW-0694">RNA-binding</keyword>
<dbReference type="InterPro" id="IPR057596">
    <property type="entry name" value="RDRP_core"/>
</dbReference>
<dbReference type="Proteomes" id="UP000078387">
    <property type="component" value="Unassembled WGS sequence"/>
</dbReference>
<dbReference type="OMA" id="YHICKED"/>
<comment type="caution">
    <text evidence="3">The sequence shown here is derived from an EMBL/GenBank/DDBJ whole genome shotgun (WGS) entry which is preliminary data.</text>
</comment>
<sequence>MDKFDYCHKKKQKKNNIKQVEKIPQCLDFIGDIGLGSFVDPVTFAIEKQFTECYIRIDHNIFDIHTMEYVYRFLISSLHRIIISPNDKNSFILIIKDPPHIHIPSSSFQETQILDFTPTKLINRCHSIYFSLPEYTDKVIQILQNSKQGTTHFERLTINVPYVIDSTIDLQPKIIIEYPSQQETAVLFQLEGLYLQGIIIPSQITKDVIQSLCKFTKDVLLFFKKQATMKAQSMDYLRLFSLEQVIEKCQNDYNGTTKKWKDEELVLKMEVNSSLIRLGYGYNESNAILEDFSPEFRVKMLRMKFLNNEKRMQVMERLETDLMCFYMIKGYKSFFQKRYFQFLLSNPSQSRSGACWFIDNQDGKTTMAAYQSLGIDLKSPKIKNAGILLMRTGLFGSDSIATVGIYPQQIKVIDDITNENGYTFSDGVGRIGYPLAKKVLNEYKRNSNLFIKSDEPYAFQIRFAGVKGVLTVDRLDMTENIYFRPSQIKIEALPKTIQKLRVIQIPQFRSGRMNEQLALGLEYLQIPPSNFISSAKQYLKKYFSVTPNREIISLFQRFTNNPVIEVALKIIMASNGNQKIYEEPFIRATSLVLRMSLLSEKTDFIKFDIDNSAFLMGVMDESGLLEEGEVFIQVTTSTVTIPSSRLLVVKFPATHPGDFVLLNNVVDKINLEKKKGFERLTYLRDVIVFSSKGNRPDPNKLSGGDLDGDEYLIIWNPLFLPKPEIHSHAPATYDSEKVHLEKFLEFTDMKRAFLSQLYSKFVLSRISVAHKESCMNIGMCAEVTKSLSQLISITVDAPKTGAEVDGGEINELVEQVSKTNNSNKSILLVLKSFFNEQIPIIMDTFYTELIELVNTIHYNSEFISDSILPDVIPFARKTRNEFNNEINWFLKKSIPQRILRGSEPLQLIIGGVFKKGNVDRLEWEKEEKEINQTLLVIYSNYRKKVEQEAGRRKIPLRRLCDVCYQVTYDKKYYTNNELLDCGKNKVVCLLFPWVIRPQQNIMFINSTMIKSLPNSQLSKIKLKQIK</sequence>
<feature type="domain" description="RDRP core" evidence="2">
    <location>
        <begin position="282"/>
        <end position="811"/>
    </location>
</feature>
<dbReference type="Pfam" id="PF05183">
    <property type="entry name" value="RdRP"/>
    <property type="match status" value="1"/>
</dbReference>
<evidence type="ECO:0000313" key="3">
    <source>
        <dbReference type="EMBL" id="GAT97251.1"/>
    </source>
</evidence>
<dbReference type="VEuPathDB" id="AmoebaDB:EHI8A_015450"/>
<dbReference type="EC" id="2.7.7.48" evidence="1"/>
<dbReference type="PANTHER" id="PTHR23079">
    <property type="entry name" value="RNA-DEPENDENT RNA POLYMERASE"/>
    <property type="match status" value="1"/>
</dbReference>
<proteinExistence type="inferred from homology"/>
<dbReference type="EMBL" id="BDEQ01000001">
    <property type="protein sequence ID" value="GAT97251.1"/>
    <property type="molecule type" value="Genomic_DNA"/>
</dbReference>
<keyword evidence="1" id="KW-0808">Transferase</keyword>
<dbReference type="AlphaFoldDB" id="A0A5K1VSM0"/>
<evidence type="ECO:0000256" key="1">
    <source>
        <dbReference type="RuleBase" id="RU363098"/>
    </source>
</evidence>
<dbReference type="VEuPathDB" id="AmoebaDB:EHI5A_030080"/>
<gene>
    <name evidence="3" type="ORF">CL6EHI_139420</name>
</gene>
<dbReference type="PANTHER" id="PTHR23079:SF55">
    <property type="entry name" value="RNA-DIRECTED RNA POLYMERASE"/>
    <property type="match status" value="1"/>
</dbReference>
<dbReference type="VEuPathDB" id="AmoebaDB:EHI_139420"/>
<organism evidence="3 4">
    <name type="scientific">Entamoeba histolytica</name>
    <dbReference type="NCBI Taxonomy" id="5759"/>
    <lineage>
        <taxon>Eukaryota</taxon>
        <taxon>Amoebozoa</taxon>
        <taxon>Evosea</taxon>
        <taxon>Archamoebae</taxon>
        <taxon>Mastigamoebida</taxon>
        <taxon>Entamoebidae</taxon>
        <taxon>Entamoeba</taxon>
    </lineage>
</organism>
<name>A0A5K1VSM0_ENTHI</name>
<dbReference type="VEuPathDB" id="AmoebaDB:EHI7A_015630"/>
<dbReference type="VEuPathDB" id="AmoebaDB:KM1_034350"/>
<dbReference type="GO" id="GO:0031380">
    <property type="term" value="C:nuclear RNA-directed RNA polymerase complex"/>
    <property type="evidence" value="ECO:0007669"/>
    <property type="project" value="TreeGrafter"/>
</dbReference>
<accession>A0A5K1VSM0</accession>
<dbReference type="GO" id="GO:0003968">
    <property type="term" value="F:RNA-directed RNA polymerase activity"/>
    <property type="evidence" value="ECO:0007669"/>
    <property type="project" value="UniProtKB-KW"/>
</dbReference>
<evidence type="ECO:0000313" key="4">
    <source>
        <dbReference type="Proteomes" id="UP000078387"/>
    </source>
</evidence>
<dbReference type="GO" id="GO:0030422">
    <property type="term" value="P:siRNA processing"/>
    <property type="evidence" value="ECO:0007669"/>
    <property type="project" value="TreeGrafter"/>
</dbReference>